<keyword evidence="1" id="KW-1188">Viral release from host cell</keyword>
<keyword evidence="4" id="KW-0118">Viral capsid assembly</keyword>
<name>A0A6J5SRH6_9CAUD</name>
<evidence type="ECO:0000313" key="8">
    <source>
        <dbReference type="EMBL" id="CAB4217161.1"/>
    </source>
</evidence>
<dbReference type="GO" id="GO:0046797">
    <property type="term" value="P:viral procapsid maturation"/>
    <property type="evidence" value="ECO:0007669"/>
    <property type="project" value="UniProtKB-KW"/>
</dbReference>
<evidence type="ECO:0000256" key="5">
    <source>
        <dbReference type="ARBA" id="ARBA00023045"/>
    </source>
</evidence>
<organism evidence="8">
    <name type="scientific">uncultured Caudovirales phage</name>
    <dbReference type="NCBI Taxonomy" id="2100421"/>
    <lineage>
        <taxon>Viruses</taxon>
        <taxon>Duplodnaviria</taxon>
        <taxon>Heunggongvirae</taxon>
        <taxon>Uroviricota</taxon>
        <taxon>Caudoviricetes</taxon>
        <taxon>Peduoviridae</taxon>
        <taxon>Maltschvirus</taxon>
        <taxon>Maltschvirus maltsch</taxon>
    </lineage>
</organism>
<accession>A0A6J5SRH6</accession>
<feature type="domain" description="Prohead serine protease" evidence="6">
    <location>
        <begin position="56"/>
        <end position="161"/>
    </location>
</feature>
<evidence type="ECO:0000259" key="6">
    <source>
        <dbReference type="Pfam" id="PF04586"/>
    </source>
</evidence>
<keyword evidence="5" id="KW-1273">Viral capsid maturation</keyword>
<proteinExistence type="predicted"/>
<evidence type="ECO:0000256" key="3">
    <source>
        <dbReference type="ARBA" id="ARBA00022801"/>
    </source>
</evidence>
<gene>
    <name evidence="8" type="ORF">UFOVP1503_11</name>
    <name evidence="9" type="ORF">UFOVP1505_15</name>
    <name evidence="7" type="ORF">UFOVP979_4</name>
</gene>
<dbReference type="EMBL" id="LR798350">
    <property type="protein sequence ID" value="CAB5225795.1"/>
    <property type="molecule type" value="Genomic_DNA"/>
</dbReference>
<evidence type="ECO:0000256" key="4">
    <source>
        <dbReference type="ARBA" id="ARBA00022950"/>
    </source>
</evidence>
<evidence type="ECO:0000313" key="7">
    <source>
        <dbReference type="EMBL" id="CAB4175905.1"/>
    </source>
</evidence>
<dbReference type="InterPro" id="IPR054613">
    <property type="entry name" value="Peptidase_S78_dom"/>
</dbReference>
<dbReference type="Pfam" id="PF25209">
    <property type="entry name" value="Phage_capsid_4"/>
    <property type="match status" value="1"/>
</dbReference>
<dbReference type="Pfam" id="PF04586">
    <property type="entry name" value="Peptidase_S78"/>
    <property type="match status" value="1"/>
</dbReference>
<dbReference type="EMBL" id="LR796929">
    <property type="protein sequence ID" value="CAB4175905.1"/>
    <property type="molecule type" value="Genomic_DNA"/>
</dbReference>
<protein>
    <submittedName>
        <fullName evidence="8">Prohead protease</fullName>
    </submittedName>
</protein>
<dbReference type="EMBL" id="LR797451">
    <property type="protein sequence ID" value="CAB4217161.1"/>
    <property type="molecule type" value="Genomic_DNA"/>
</dbReference>
<reference evidence="8" key="1">
    <citation type="submission" date="2020-05" db="EMBL/GenBank/DDBJ databases">
        <authorList>
            <person name="Chiriac C."/>
            <person name="Salcher M."/>
            <person name="Ghai R."/>
            <person name="Kavagutti S V."/>
        </authorList>
    </citation>
    <scope>NUCLEOTIDE SEQUENCE</scope>
</reference>
<evidence type="ECO:0000256" key="2">
    <source>
        <dbReference type="ARBA" id="ARBA00022670"/>
    </source>
</evidence>
<dbReference type="SUPFAM" id="SSF56563">
    <property type="entry name" value="Major capsid protein gp5"/>
    <property type="match status" value="1"/>
</dbReference>
<evidence type="ECO:0000313" key="9">
    <source>
        <dbReference type="EMBL" id="CAB5225795.1"/>
    </source>
</evidence>
<keyword evidence="3" id="KW-0378">Hydrolase</keyword>
<sequence>MLRLIPQDLNLDAAPAGMTTPRRTLAGVAVQYEVEAVVSDGQKVKFATGSLPLEGKKPKMYLFHDSSKPIGLVNSRELVGDTVLFEATISATRDGDEALQLAKDGVLDSVSVGIMPTEFSYDEAGTMIITKADWQELSLLPFGAFENAKIERVSASIHETEPEIELNSKQDQPTEVTDMTQPQEAPQVIEAAQVLTYAQPKKLRLPSTSEYIASYVRGGSDFAQLNANIKQAVVEAAPGVAPYVNTESTPGILPEIITGSVFDGLNPVRPFVSAIGTRAMPTAGATFRRPKITTRPVVQQQSAQFDTLNASTVVVSNNDISKLSFGTYVTVSEQDLDWSDPASIDIILNQLAIAYGQATDNYAIDTCHAAISQTSAVTDTAKGADWVAAIYEGARQISTDSNYLPTHMFVTPASWKALASSVDDQNRPVFPFVGAPNLMGQNAAGNSSATSWNGNPLGLVLVVDRHAPGSFMGHAAGPAAGFEFYEQQKGAISVDVPATLGRTIAFRGYVAGFMADATKFVKFV</sequence>
<dbReference type="GO" id="GO:0006508">
    <property type="term" value="P:proteolysis"/>
    <property type="evidence" value="ECO:0007669"/>
    <property type="project" value="UniProtKB-KW"/>
</dbReference>
<dbReference type="GO" id="GO:0008233">
    <property type="term" value="F:peptidase activity"/>
    <property type="evidence" value="ECO:0007669"/>
    <property type="project" value="UniProtKB-KW"/>
</dbReference>
<evidence type="ECO:0000256" key="1">
    <source>
        <dbReference type="ARBA" id="ARBA00022612"/>
    </source>
</evidence>
<keyword evidence="2 8" id="KW-0645">Protease</keyword>